<feature type="non-terminal residue" evidence="2">
    <location>
        <position position="34"/>
    </location>
</feature>
<reference evidence="2" key="1">
    <citation type="journal article" date="2014" name="Front. Microbiol.">
        <title>High frequency of phylogenetically diverse reductive dehalogenase-homologous genes in deep subseafloor sedimentary metagenomes.</title>
        <authorList>
            <person name="Kawai M."/>
            <person name="Futagami T."/>
            <person name="Toyoda A."/>
            <person name="Takaki Y."/>
            <person name="Nishi S."/>
            <person name="Hori S."/>
            <person name="Arai W."/>
            <person name="Tsubouchi T."/>
            <person name="Morono Y."/>
            <person name="Uchiyama I."/>
            <person name="Ito T."/>
            <person name="Fujiyama A."/>
            <person name="Inagaki F."/>
            <person name="Takami H."/>
        </authorList>
    </citation>
    <scope>NUCLEOTIDE SEQUENCE</scope>
    <source>
        <strain evidence="2">Expedition CK06-06</strain>
    </source>
</reference>
<name>X1F929_9ZZZZ</name>
<dbReference type="AlphaFoldDB" id="X1F929"/>
<sequence length="34" mass="4118">MERGQTKERQPKKREKEQALPVVKQSPRQQQQEL</sequence>
<proteinExistence type="predicted"/>
<evidence type="ECO:0000313" key="2">
    <source>
        <dbReference type="EMBL" id="GAH17293.1"/>
    </source>
</evidence>
<protein>
    <submittedName>
        <fullName evidence="2">Uncharacterized protein</fullName>
    </submittedName>
</protein>
<feature type="region of interest" description="Disordered" evidence="1">
    <location>
        <begin position="1"/>
        <end position="34"/>
    </location>
</feature>
<accession>X1F929</accession>
<evidence type="ECO:0000256" key="1">
    <source>
        <dbReference type="SAM" id="MobiDB-lite"/>
    </source>
</evidence>
<gene>
    <name evidence="2" type="ORF">S01H4_53180</name>
</gene>
<dbReference type="EMBL" id="BART01030456">
    <property type="protein sequence ID" value="GAH17293.1"/>
    <property type="molecule type" value="Genomic_DNA"/>
</dbReference>
<comment type="caution">
    <text evidence="2">The sequence shown here is derived from an EMBL/GenBank/DDBJ whole genome shotgun (WGS) entry which is preliminary data.</text>
</comment>
<organism evidence="2">
    <name type="scientific">marine sediment metagenome</name>
    <dbReference type="NCBI Taxonomy" id="412755"/>
    <lineage>
        <taxon>unclassified sequences</taxon>
        <taxon>metagenomes</taxon>
        <taxon>ecological metagenomes</taxon>
    </lineage>
</organism>
<feature type="compositionally biased region" description="Basic and acidic residues" evidence="1">
    <location>
        <begin position="1"/>
        <end position="18"/>
    </location>
</feature>